<accession>A0AAE4WFV5</accession>
<dbReference type="Proteomes" id="UP000436692">
    <property type="component" value="Unassembled WGS sequence"/>
</dbReference>
<proteinExistence type="predicted"/>
<dbReference type="AlphaFoldDB" id="A0AAE4WFV5"/>
<dbReference type="EMBL" id="WPHM01000009">
    <property type="protein sequence ID" value="MUZ59310.1"/>
    <property type="molecule type" value="Genomic_DNA"/>
</dbReference>
<sequence length="79" mass="8543">MSWKIVLDDGTRHEITSVQISYQIGTPTRQTIKTGTIDGDPDVLISACTDANVFVEAPNGTQHPVHVELINGKASISPR</sequence>
<evidence type="ECO:0000313" key="2">
    <source>
        <dbReference type="Proteomes" id="UP000436692"/>
    </source>
</evidence>
<name>A0AAE4WFV5_AGRVI</name>
<reference evidence="1 2" key="1">
    <citation type="submission" date="2019-12" db="EMBL/GenBank/DDBJ databases">
        <title>Whole-genome sequencing of Allorhizobium vitis.</title>
        <authorList>
            <person name="Gan H.M."/>
            <person name="Szegedi E."/>
            <person name="Burr T."/>
            <person name="Savka M.A."/>
        </authorList>
    </citation>
    <scope>NUCLEOTIDE SEQUENCE [LARGE SCALE GENOMIC DNA]</scope>
    <source>
        <strain evidence="1 2">CG989</strain>
    </source>
</reference>
<gene>
    <name evidence="1" type="ORF">GOZ95_17855</name>
</gene>
<comment type="caution">
    <text evidence="1">The sequence shown here is derived from an EMBL/GenBank/DDBJ whole genome shotgun (WGS) entry which is preliminary data.</text>
</comment>
<evidence type="ECO:0000313" key="1">
    <source>
        <dbReference type="EMBL" id="MUZ59310.1"/>
    </source>
</evidence>
<protein>
    <submittedName>
        <fullName evidence="1">Uncharacterized protein</fullName>
    </submittedName>
</protein>
<dbReference type="RefSeq" id="WP_156548554.1">
    <property type="nucleotide sequence ID" value="NZ_JABAEJ010000006.1"/>
</dbReference>
<organism evidence="1 2">
    <name type="scientific">Agrobacterium vitis</name>
    <name type="common">Rhizobium vitis</name>
    <dbReference type="NCBI Taxonomy" id="373"/>
    <lineage>
        <taxon>Bacteria</taxon>
        <taxon>Pseudomonadati</taxon>
        <taxon>Pseudomonadota</taxon>
        <taxon>Alphaproteobacteria</taxon>
        <taxon>Hyphomicrobiales</taxon>
        <taxon>Rhizobiaceae</taxon>
        <taxon>Rhizobium/Agrobacterium group</taxon>
        <taxon>Agrobacterium</taxon>
    </lineage>
</organism>